<keyword evidence="1 3" id="KW-0732">Signal</keyword>
<accession>A0A8J6HLC3</accession>
<evidence type="ECO:0000313" key="4">
    <source>
        <dbReference type="EMBL" id="KAH0816482.1"/>
    </source>
</evidence>
<keyword evidence="2" id="KW-0812">Transmembrane</keyword>
<evidence type="ECO:0000313" key="5">
    <source>
        <dbReference type="Proteomes" id="UP000719412"/>
    </source>
</evidence>
<keyword evidence="2" id="KW-0472">Membrane</keyword>
<dbReference type="Proteomes" id="UP000719412">
    <property type="component" value="Unassembled WGS sequence"/>
</dbReference>
<keyword evidence="5" id="KW-1185">Reference proteome</keyword>
<dbReference type="InterPro" id="IPR006170">
    <property type="entry name" value="PBP/GOBP"/>
</dbReference>
<name>A0A8J6HLC3_TENMO</name>
<evidence type="ECO:0000256" key="1">
    <source>
        <dbReference type="ARBA" id="ARBA00022729"/>
    </source>
</evidence>
<dbReference type="CDD" id="cd23992">
    <property type="entry name" value="PBP_GOBP"/>
    <property type="match status" value="2"/>
</dbReference>
<evidence type="ECO:0000256" key="2">
    <source>
        <dbReference type="SAM" id="Phobius"/>
    </source>
</evidence>
<protein>
    <submittedName>
        <fullName evidence="4">Uncharacterized protein</fullName>
    </submittedName>
</protein>
<proteinExistence type="predicted"/>
<dbReference type="PANTHER" id="PTHR11857:SF48">
    <property type="entry name" value="GENERAL ODORANT-BINDING PROTEIN 57C-RELATED"/>
    <property type="match status" value="1"/>
</dbReference>
<evidence type="ECO:0000256" key="3">
    <source>
        <dbReference type="SAM" id="SignalP"/>
    </source>
</evidence>
<comment type="caution">
    <text evidence="4">The sequence shown here is derived from an EMBL/GenBank/DDBJ whole genome shotgun (WGS) entry which is preliminary data.</text>
</comment>
<feature type="chain" id="PRO_5035223796" evidence="3">
    <location>
        <begin position="19"/>
        <end position="387"/>
    </location>
</feature>
<dbReference type="AlphaFoldDB" id="A0A8J6HLC3"/>
<dbReference type="GO" id="GO:0005615">
    <property type="term" value="C:extracellular space"/>
    <property type="evidence" value="ECO:0007669"/>
    <property type="project" value="TreeGrafter"/>
</dbReference>
<dbReference type="GO" id="GO:0007608">
    <property type="term" value="P:sensory perception of smell"/>
    <property type="evidence" value="ECO:0007669"/>
    <property type="project" value="TreeGrafter"/>
</dbReference>
<dbReference type="GO" id="GO:0005549">
    <property type="term" value="F:odorant binding"/>
    <property type="evidence" value="ECO:0007669"/>
    <property type="project" value="InterPro"/>
</dbReference>
<dbReference type="EMBL" id="JABDTM020021457">
    <property type="protein sequence ID" value="KAH0816482.1"/>
    <property type="molecule type" value="Genomic_DNA"/>
</dbReference>
<dbReference type="Gene3D" id="1.10.238.20">
    <property type="entry name" value="Pheromone/general odorant binding protein domain"/>
    <property type="match status" value="3"/>
</dbReference>
<dbReference type="InterPro" id="IPR036728">
    <property type="entry name" value="PBP_GOBP_sf"/>
</dbReference>
<feature type="signal peptide" evidence="3">
    <location>
        <begin position="1"/>
        <end position="18"/>
    </location>
</feature>
<keyword evidence="2" id="KW-1133">Transmembrane helix</keyword>
<feature type="transmembrane region" description="Helical" evidence="2">
    <location>
        <begin position="247"/>
        <end position="270"/>
    </location>
</feature>
<dbReference type="PANTHER" id="PTHR11857">
    <property type="entry name" value="ODORANT BINDING PROTEIN-RELATED"/>
    <property type="match status" value="1"/>
</dbReference>
<feature type="transmembrane region" description="Helical" evidence="2">
    <location>
        <begin position="117"/>
        <end position="139"/>
    </location>
</feature>
<gene>
    <name evidence="4" type="ORF">GEV33_006308</name>
</gene>
<dbReference type="SUPFAM" id="SSF47565">
    <property type="entry name" value="Insect pheromone/odorant-binding proteins"/>
    <property type="match status" value="3"/>
</dbReference>
<reference evidence="4" key="2">
    <citation type="submission" date="2021-08" db="EMBL/GenBank/DDBJ databases">
        <authorList>
            <person name="Eriksson T."/>
        </authorList>
    </citation>
    <scope>NUCLEOTIDE SEQUENCE</scope>
    <source>
        <strain evidence="4">Stoneville</strain>
        <tissue evidence="4">Whole head</tissue>
    </source>
</reference>
<dbReference type="Pfam" id="PF01395">
    <property type="entry name" value="PBP_GOBP"/>
    <property type="match status" value="3"/>
</dbReference>
<reference evidence="4" key="1">
    <citation type="journal article" date="2020" name="J Insects Food Feed">
        <title>The yellow mealworm (Tenebrio molitor) genome: a resource for the emerging insects as food and feed industry.</title>
        <authorList>
            <person name="Eriksson T."/>
            <person name="Andere A."/>
            <person name="Kelstrup H."/>
            <person name="Emery V."/>
            <person name="Picard C."/>
        </authorList>
    </citation>
    <scope>NUCLEOTIDE SEQUENCE</scope>
    <source>
        <strain evidence="4">Stoneville</strain>
        <tissue evidence="4">Whole head</tissue>
    </source>
</reference>
<sequence length="387" mass="44036">MNLFTVVIFCAVFVHAYGDDAADEALQKAFNELDGEAATIRDRCVKSASVEIADLKYYAKADDFPEQDLCFYKCFYEETGFLNGNGKMEVDRLELLPELSRLEDEEVDKIKEYKLEYLLFIKMNLFPLAVFCAAFVYSYGDDAADEELRNTLNGLDGESATIRDDCVKTTSVQIADLKDYHNVDDTPEKDLCFYKCFYEGSGFLSEDGKFKVDAVDVLVALSKQKDIEVDKIKECVKDVDKIVEYKLVLFIKMNLFTSAVFCAVFIYSYGDEAADEALHKFFNDLDGEAATIRDGCVKTTSVEIADMKDYDNPHDFPEKDLCFFKCFHEGTGFLNEDGKFQVDRVDLFLALTKQKNIEVDKLTECVKDIDNIVECTDLVKLEKCFNP</sequence>
<organism evidence="4 5">
    <name type="scientific">Tenebrio molitor</name>
    <name type="common">Yellow mealworm beetle</name>
    <dbReference type="NCBI Taxonomy" id="7067"/>
    <lineage>
        <taxon>Eukaryota</taxon>
        <taxon>Metazoa</taxon>
        <taxon>Ecdysozoa</taxon>
        <taxon>Arthropoda</taxon>
        <taxon>Hexapoda</taxon>
        <taxon>Insecta</taxon>
        <taxon>Pterygota</taxon>
        <taxon>Neoptera</taxon>
        <taxon>Endopterygota</taxon>
        <taxon>Coleoptera</taxon>
        <taxon>Polyphaga</taxon>
        <taxon>Cucujiformia</taxon>
        <taxon>Tenebrionidae</taxon>
        <taxon>Tenebrio</taxon>
    </lineage>
</organism>